<feature type="domain" description="Prohead serine protease" evidence="4">
    <location>
        <begin position="13"/>
        <end position="158"/>
    </location>
</feature>
<evidence type="ECO:0000259" key="4">
    <source>
        <dbReference type="Pfam" id="PF04586"/>
    </source>
</evidence>
<evidence type="ECO:0000256" key="3">
    <source>
        <dbReference type="ARBA" id="ARBA00022801"/>
    </source>
</evidence>
<dbReference type="InterPro" id="IPR054613">
    <property type="entry name" value="Peptidase_S78_dom"/>
</dbReference>
<keyword evidence="3" id="KW-0378">Hydrolase</keyword>
<dbReference type="Proteomes" id="UP001589906">
    <property type="component" value="Unassembled WGS sequence"/>
</dbReference>
<dbReference type="RefSeq" id="WP_376834993.1">
    <property type="nucleotide sequence ID" value="NZ_JBHLSW010000003.1"/>
</dbReference>
<dbReference type="NCBIfam" id="TIGR01543">
    <property type="entry name" value="proheadase_HK97"/>
    <property type="match status" value="1"/>
</dbReference>
<accession>A0ABV6R0Z1</accession>
<comment type="caution">
    <text evidence="5">The sequence shown here is derived from an EMBL/GenBank/DDBJ whole genome shotgun (WGS) entry which is preliminary data.</text>
</comment>
<keyword evidence="6" id="KW-1185">Reference proteome</keyword>
<name>A0ABV6R0Z1_9CAUL</name>
<evidence type="ECO:0000256" key="1">
    <source>
        <dbReference type="ARBA" id="ARBA00022612"/>
    </source>
</evidence>
<dbReference type="SUPFAM" id="SSF50789">
    <property type="entry name" value="Herpes virus serine proteinase, assemblin"/>
    <property type="match status" value="1"/>
</dbReference>
<keyword evidence="2 5" id="KW-0645">Protease</keyword>
<dbReference type="GO" id="GO:0006508">
    <property type="term" value="P:proteolysis"/>
    <property type="evidence" value="ECO:0007669"/>
    <property type="project" value="UniProtKB-KW"/>
</dbReference>
<dbReference type="GO" id="GO:0008233">
    <property type="term" value="F:peptidase activity"/>
    <property type="evidence" value="ECO:0007669"/>
    <property type="project" value="UniProtKB-KW"/>
</dbReference>
<evidence type="ECO:0000313" key="6">
    <source>
        <dbReference type="Proteomes" id="UP001589906"/>
    </source>
</evidence>
<evidence type="ECO:0000313" key="5">
    <source>
        <dbReference type="EMBL" id="MFC0633285.1"/>
    </source>
</evidence>
<reference evidence="5 6" key="1">
    <citation type="submission" date="2024-09" db="EMBL/GenBank/DDBJ databases">
        <authorList>
            <person name="Sun Q."/>
            <person name="Mori K."/>
        </authorList>
    </citation>
    <scope>NUCLEOTIDE SEQUENCE [LARGE SCALE GENOMIC DNA]</scope>
    <source>
        <strain evidence="5 6">NCAIM B.02621</strain>
    </source>
</reference>
<keyword evidence="1" id="KW-1188">Viral release from host cell</keyword>
<dbReference type="InterPro" id="IPR006433">
    <property type="entry name" value="Prohead_protease"/>
</dbReference>
<organism evidence="5 6">
    <name type="scientific">Brevundimonas balnearis</name>
    <dbReference type="NCBI Taxonomy" id="1572858"/>
    <lineage>
        <taxon>Bacteria</taxon>
        <taxon>Pseudomonadati</taxon>
        <taxon>Pseudomonadota</taxon>
        <taxon>Alphaproteobacteria</taxon>
        <taxon>Caulobacterales</taxon>
        <taxon>Caulobacteraceae</taxon>
        <taxon>Brevundimonas</taxon>
    </lineage>
</organism>
<protein>
    <submittedName>
        <fullName evidence="5">HK97 family phage prohead protease</fullName>
    </submittedName>
</protein>
<gene>
    <name evidence="5" type="ORF">ACFFGE_05250</name>
</gene>
<sequence length="219" mass="24016">MKLQTKNAGLALDIKAIGEDGVIEGYASVFNVVDSYNEMVAPGAFKASLATAKREKRLIKMLYQHDSWQPIGVWDEAAEDDKGLRVKGRLLKDVSPKAAEAFGLIKEGALDELSIGYRTIETTPDRQQDGVTILKKLDLREVSVVTFGALGRAARVETVKSLVDGDRLPTVREFEEHLREAGFSRRLAEAISAKAAPHLRGEPEAKADDALDFLRALRG</sequence>
<dbReference type="EMBL" id="JBHLSW010000003">
    <property type="protein sequence ID" value="MFC0633285.1"/>
    <property type="molecule type" value="Genomic_DNA"/>
</dbReference>
<evidence type="ECO:0000256" key="2">
    <source>
        <dbReference type="ARBA" id="ARBA00022670"/>
    </source>
</evidence>
<dbReference type="Pfam" id="PF04586">
    <property type="entry name" value="Peptidase_S78"/>
    <property type="match status" value="1"/>
</dbReference>
<proteinExistence type="predicted"/>